<protein>
    <recommendedName>
        <fullName evidence="4">Reverse transcriptase domain-containing protein</fullName>
    </recommendedName>
</protein>
<evidence type="ECO:0000313" key="2">
    <source>
        <dbReference type="EMBL" id="CAF4250280.1"/>
    </source>
</evidence>
<dbReference type="EMBL" id="CAJOBA010051973">
    <property type="protein sequence ID" value="CAF4250280.1"/>
    <property type="molecule type" value="Genomic_DNA"/>
</dbReference>
<evidence type="ECO:0008006" key="4">
    <source>
        <dbReference type="Google" id="ProtNLM"/>
    </source>
</evidence>
<gene>
    <name evidence="1" type="ORF">OVA965_LOCUS35051</name>
    <name evidence="2" type="ORF">TMI583_LOCUS36006</name>
</gene>
<sequence length="165" mass="19233">MNQILSDSLTFQEINDDPTITKEDQLTRKLLQLKNAEFITEEEYEWIRSVGSQPGHIYRLPKVHKSGNPLRPIVSAIHTYNYKLSLLLARKLEHLRKSDIILLDTFSFVNELHQLKLGISDVTMISFDVVSLFTKVSLARTIAIILDKMYHKRHTCMFGNMKREF</sequence>
<evidence type="ECO:0000313" key="1">
    <source>
        <dbReference type="EMBL" id="CAF1456335.1"/>
    </source>
</evidence>
<name>A0A8S2FFU6_9BILA</name>
<organism evidence="1 3">
    <name type="scientific">Didymodactylos carnosus</name>
    <dbReference type="NCBI Taxonomy" id="1234261"/>
    <lineage>
        <taxon>Eukaryota</taxon>
        <taxon>Metazoa</taxon>
        <taxon>Spiralia</taxon>
        <taxon>Gnathifera</taxon>
        <taxon>Rotifera</taxon>
        <taxon>Eurotatoria</taxon>
        <taxon>Bdelloidea</taxon>
        <taxon>Philodinida</taxon>
        <taxon>Philodinidae</taxon>
        <taxon>Didymodactylos</taxon>
    </lineage>
</organism>
<reference evidence="1" key="1">
    <citation type="submission" date="2021-02" db="EMBL/GenBank/DDBJ databases">
        <authorList>
            <person name="Nowell W R."/>
        </authorList>
    </citation>
    <scope>NUCLEOTIDE SEQUENCE</scope>
</reference>
<dbReference type="PANTHER" id="PTHR21301">
    <property type="entry name" value="REVERSE TRANSCRIPTASE"/>
    <property type="match status" value="1"/>
</dbReference>
<dbReference type="Proteomes" id="UP000677228">
    <property type="component" value="Unassembled WGS sequence"/>
</dbReference>
<dbReference type="Proteomes" id="UP000682733">
    <property type="component" value="Unassembled WGS sequence"/>
</dbReference>
<comment type="caution">
    <text evidence="1">The sequence shown here is derived from an EMBL/GenBank/DDBJ whole genome shotgun (WGS) entry which is preliminary data.</text>
</comment>
<dbReference type="EMBL" id="CAJNOK010030122">
    <property type="protein sequence ID" value="CAF1456335.1"/>
    <property type="molecule type" value="Genomic_DNA"/>
</dbReference>
<proteinExistence type="predicted"/>
<dbReference type="AlphaFoldDB" id="A0A8S2FFU6"/>
<dbReference type="PANTHER" id="PTHR21301:SF10">
    <property type="entry name" value="REVERSE TRANSCRIPTASE DOMAIN-CONTAINING PROTEIN"/>
    <property type="match status" value="1"/>
</dbReference>
<evidence type="ECO:0000313" key="3">
    <source>
        <dbReference type="Proteomes" id="UP000677228"/>
    </source>
</evidence>
<accession>A0A8S2FFU6</accession>